<evidence type="ECO:0000313" key="4">
    <source>
        <dbReference type="Proteomes" id="UP000247416"/>
    </source>
</evidence>
<dbReference type="Pfam" id="PF04471">
    <property type="entry name" value="Mrr_cat"/>
    <property type="match status" value="1"/>
</dbReference>
<dbReference type="SUPFAM" id="SSF52980">
    <property type="entry name" value="Restriction endonuclease-like"/>
    <property type="match status" value="1"/>
</dbReference>
<proteinExistence type="predicted"/>
<evidence type="ECO:0000256" key="1">
    <source>
        <dbReference type="SAM" id="Phobius"/>
    </source>
</evidence>
<gene>
    <name evidence="3" type="ORF">BJ095_11052</name>
</gene>
<comment type="caution">
    <text evidence="3">The sequence shown here is derived from an EMBL/GenBank/DDBJ whole genome shotgun (WGS) entry which is preliminary data.</text>
</comment>
<dbReference type="PANTHER" id="PTHR30015:SF6">
    <property type="entry name" value="SLL1429 PROTEIN"/>
    <property type="match status" value="1"/>
</dbReference>
<evidence type="ECO:0000259" key="2">
    <source>
        <dbReference type="Pfam" id="PF04471"/>
    </source>
</evidence>
<keyword evidence="4" id="KW-1185">Reference proteome</keyword>
<dbReference type="InterPro" id="IPR011856">
    <property type="entry name" value="tRNA_endonuc-like_dom_sf"/>
</dbReference>
<dbReference type="Proteomes" id="UP000247416">
    <property type="component" value="Unassembled WGS sequence"/>
</dbReference>
<feature type="domain" description="Restriction endonuclease type IV Mrr" evidence="2">
    <location>
        <begin position="72"/>
        <end position="181"/>
    </location>
</feature>
<dbReference type="EMBL" id="QJTJ01000010">
    <property type="protein sequence ID" value="PYF06350.1"/>
    <property type="molecule type" value="Genomic_DNA"/>
</dbReference>
<keyword evidence="1" id="KW-0472">Membrane</keyword>
<protein>
    <submittedName>
        <fullName evidence="3">Restriction system protein</fullName>
    </submittedName>
</protein>
<dbReference type="GO" id="GO:0015666">
    <property type="term" value="F:restriction endodeoxyribonuclease activity"/>
    <property type="evidence" value="ECO:0007669"/>
    <property type="project" value="TreeGrafter"/>
</dbReference>
<name>A0A318TR98_9BACL</name>
<reference evidence="3 4" key="1">
    <citation type="submission" date="2018-06" db="EMBL/GenBank/DDBJ databases">
        <title>Genomic Encyclopedia of Archaeal and Bacterial Type Strains, Phase II (KMG-II): from individual species to whole genera.</title>
        <authorList>
            <person name="Goeker M."/>
        </authorList>
    </citation>
    <scope>NUCLEOTIDE SEQUENCE [LARGE SCALE GENOMIC DNA]</scope>
    <source>
        <strain evidence="3 4">KACC 16626</strain>
    </source>
</reference>
<dbReference type="PANTHER" id="PTHR30015">
    <property type="entry name" value="MRR RESTRICTION SYSTEM PROTEIN"/>
    <property type="match status" value="1"/>
</dbReference>
<organism evidence="3 4">
    <name type="scientific">Ureibacillus chungkukjangi</name>
    <dbReference type="NCBI Taxonomy" id="1202712"/>
    <lineage>
        <taxon>Bacteria</taxon>
        <taxon>Bacillati</taxon>
        <taxon>Bacillota</taxon>
        <taxon>Bacilli</taxon>
        <taxon>Bacillales</taxon>
        <taxon>Caryophanaceae</taxon>
        <taxon>Ureibacillus</taxon>
    </lineage>
</organism>
<keyword evidence="1" id="KW-0812">Transmembrane</keyword>
<accession>A0A318TR98</accession>
<feature type="transmembrane region" description="Helical" evidence="1">
    <location>
        <begin position="12"/>
        <end position="31"/>
    </location>
</feature>
<feature type="transmembrane region" description="Helical" evidence="1">
    <location>
        <begin position="37"/>
        <end position="56"/>
    </location>
</feature>
<dbReference type="AlphaFoldDB" id="A0A318TR98"/>
<sequence length="185" mass="21112">MLGKNKEEKKSRIRLIPILGLLSVGYFGWHYTGNMNGAIVAMVVFLFLLLIFKIWLSTRGSARLRRAGIREIDEMTGEEFEEFLGHLFDKRGYDVSYTKASGDYGADLILEDRDDIIAVQAKRYSGNVGVKAVQEIIGALKMYEATQGWVVTNSYFTRQAEKLAESNDVYLIDRDELIDMILKKR</sequence>
<dbReference type="InterPro" id="IPR007560">
    <property type="entry name" value="Restrct_endonuc_IV_Mrr"/>
</dbReference>
<dbReference type="GO" id="GO:0009307">
    <property type="term" value="P:DNA restriction-modification system"/>
    <property type="evidence" value="ECO:0007669"/>
    <property type="project" value="InterPro"/>
</dbReference>
<dbReference type="GO" id="GO:0003677">
    <property type="term" value="F:DNA binding"/>
    <property type="evidence" value="ECO:0007669"/>
    <property type="project" value="InterPro"/>
</dbReference>
<dbReference type="InterPro" id="IPR052906">
    <property type="entry name" value="Type_IV_Methyl-Rstrct_Enzyme"/>
</dbReference>
<evidence type="ECO:0000313" key="3">
    <source>
        <dbReference type="EMBL" id="PYF06350.1"/>
    </source>
</evidence>
<dbReference type="InterPro" id="IPR011335">
    <property type="entry name" value="Restrct_endonuc-II-like"/>
</dbReference>
<keyword evidence="1" id="KW-1133">Transmembrane helix</keyword>
<dbReference type="Gene3D" id="3.40.1350.10">
    <property type="match status" value="1"/>
</dbReference>